<protein>
    <submittedName>
        <fullName evidence="2">Uncharacterized protein</fullName>
    </submittedName>
</protein>
<evidence type="ECO:0000313" key="3">
    <source>
        <dbReference type="Proteomes" id="UP001148018"/>
    </source>
</evidence>
<organism evidence="2 3">
    <name type="scientific">Muraenolepis orangiensis</name>
    <name type="common">Patagonian moray cod</name>
    <dbReference type="NCBI Taxonomy" id="630683"/>
    <lineage>
        <taxon>Eukaryota</taxon>
        <taxon>Metazoa</taxon>
        <taxon>Chordata</taxon>
        <taxon>Craniata</taxon>
        <taxon>Vertebrata</taxon>
        <taxon>Euteleostomi</taxon>
        <taxon>Actinopterygii</taxon>
        <taxon>Neopterygii</taxon>
        <taxon>Teleostei</taxon>
        <taxon>Neoteleostei</taxon>
        <taxon>Acanthomorphata</taxon>
        <taxon>Zeiogadaria</taxon>
        <taxon>Gadariae</taxon>
        <taxon>Gadiformes</taxon>
        <taxon>Muraenolepidoidei</taxon>
        <taxon>Muraenolepididae</taxon>
        <taxon>Muraenolepis</taxon>
    </lineage>
</organism>
<reference evidence="2" key="1">
    <citation type="submission" date="2022-07" db="EMBL/GenBank/DDBJ databases">
        <title>Chromosome-level genome of Muraenolepis orangiensis.</title>
        <authorList>
            <person name="Kim J."/>
        </authorList>
    </citation>
    <scope>NUCLEOTIDE SEQUENCE</scope>
    <source>
        <strain evidence="2">KU_S4_2022</strain>
        <tissue evidence="2">Muscle</tissue>
    </source>
</reference>
<dbReference type="Proteomes" id="UP001148018">
    <property type="component" value="Unassembled WGS sequence"/>
</dbReference>
<proteinExistence type="predicted"/>
<gene>
    <name evidence="2" type="ORF">NHX12_003645</name>
</gene>
<evidence type="ECO:0000256" key="1">
    <source>
        <dbReference type="SAM" id="MobiDB-lite"/>
    </source>
</evidence>
<dbReference type="OrthoDB" id="26719at2759"/>
<sequence>MVRGENISLSFRTRQSPALLLYISSFYKGHLALLIHKHVADTQSVTRASCVITTMYREPEPEPCVGSFLMKSLGSRDSGELDPELARLALLGFTGCLSAVQFNSISPLKAALIHPDTSPVTISGPLVQSKCGSSAPTNADAENIHHQSGPRGPQTPAADAPLKCFVTVEVVQVFSRQGVSLTLTEHQAMPTMLFWDAWANMSDQCDGTIVNRPPE</sequence>
<dbReference type="AlphaFoldDB" id="A0A9Q0DTY6"/>
<name>A0A9Q0DTY6_9TELE</name>
<keyword evidence="3" id="KW-1185">Reference proteome</keyword>
<dbReference type="EMBL" id="JANIIK010000111">
    <property type="protein sequence ID" value="KAJ3594338.1"/>
    <property type="molecule type" value="Genomic_DNA"/>
</dbReference>
<evidence type="ECO:0000313" key="2">
    <source>
        <dbReference type="EMBL" id="KAJ3594338.1"/>
    </source>
</evidence>
<comment type="caution">
    <text evidence="2">The sequence shown here is derived from an EMBL/GenBank/DDBJ whole genome shotgun (WGS) entry which is preliminary data.</text>
</comment>
<accession>A0A9Q0DTY6</accession>
<feature type="region of interest" description="Disordered" evidence="1">
    <location>
        <begin position="131"/>
        <end position="157"/>
    </location>
</feature>